<dbReference type="PANTHER" id="PTHR43300:SF7">
    <property type="entry name" value="UDP-N-ACETYLBACILLOSAMINE N-ACETYLTRANSFERASE"/>
    <property type="match status" value="1"/>
</dbReference>
<dbReference type="PANTHER" id="PTHR43300">
    <property type="entry name" value="ACETYLTRANSFERASE"/>
    <property type="match status" value="1"/>
</dbReference>
<accession>A0A174NHG4</accession>
<dbReference type="SUPFAM" id="SSF51161">
    <property type="entry name" value="Trimeric LpxA-like enzymes"/>
    <property type="match status" value="1"/>
</dbReference>
<dbReference type="Proteomes" id="UP000095788">
    <property type="component" value="Unassembled WGS sequence"/>
</dbReference>
<dbReference type="CDD" id="cd03360">
    <property type="entry name" value="LbH_AT_putative"/>
    <property type="match status" value="1"/>
</dbReference>
<feature type="binding site" evidence="3">
    <location>
        <position position="87"/>
    </location>
    <ligand>
        <name>substrate</name>
    </ligand>
</feature>
<dbReference type="InterPro" id="IPR050179">
    <property type="entry name" value="Trans_hexapeptide_repeat"/>
</dbReference>
<name>A0A174NHG4_BACUN</name>
<sequence length="230" mass="24887">MDIYEQMEEIVINGKIKKLIIIGAGGMGRTIYSNALECVGYGEVYEVKGFIDDDLNALDDFENYPPVLGTIKDYQPKEDDVFTFSIGGASRRACLESIINRGGKFINLIHKSAKLLTNAKIGTGNFIGAYTIIGNDAVVGNYNMIQSYSIIAHDAHIGDFNRIDTHVTCVGGIVVKDDVNIHTSAVISHHVIVESGAHVGALSFVIRNVEAGTTVCGNPARSMVPRINKV</sequence>
<feature type="active site" description="Proton acceptor" evidence="2">
    <location>
        <position position="153"/>
    </location>
</feature>
<feature type="domain" description="PglD N-terminal" evidence="4">
    <location>
        <begin position="18"/>
        <end position="92"/>
    </location>
</feature>
<dbReference type="AlphaFoldDB" id="A0A174NHG4"/>
<evidence type="ECO:0000256" key="2">
    <source>
        <dbReference type="PIRSR" id="PIRSR620019-1"/>
    </source>
</evidence>
<evidence type="ECO:0000259" key="4">
    <source>
        <dbReference type="Pfam" id="PF17836"/>
    </source>
</evidence>
<dbReference type="GO" id="GO:0016740">
    <property type="term" value="F:transferase activity"/>
    <property type="evidence" value="ECO:0007669"/>
    <property type="project" value="UniProtKB-KW"/>
</dbReference>
<dbReference type="InterPro" id="IPR011004">
    <property type="entry name" value="Trimer_LpxA-like_sf"/>
</dbReference>
<evidence type="ECO:0000313" key="6">
    <source>
        <dbReference type="Proteomes" id="UP000095788"/>
    </source>
</evidence>
<comment type="similarity">
    <text evidence="1">Belongs to the transferase hexapeptide repeat family.</text>
</comment>
<keyword evidence="5" id="KW-0808">Transferase</keyword>
<protein>
    <submittedName>
        <fullName evidence="5">Hexapeptide transferase family protein</fullName>
    </submittedName>
</protein>
<evidence type="ECO:0000256" key="3">
    <source>
        <dbReference type="PIRSR" id="PIRSR620019-2"/>
    </source>
</evidence>
<evidence type="ECO:0000256" key="1">
    <source>
        <dbReference type="ARBA" id="ARBA00007274"/>
    </source>
</evidence>
<proteinExistence type="inferred from homology"/>
<dbReference type="InterPro" id="IPR041561">
    <property type="entry name" value="PglD_N"/>
</dbReference>
<reference evidence="5 6" key="1">
    <citation type="submission" date="2015-09" db="EMBL/GenBank/DDBJ databases">
        <authorList>
            <consortium name="Pathogen Informatics"/>
        </authorList>
    </citation>
    <scope>NUCLEOTIDE SEQUENCE [LARGE SCALE GENOMIC DNA]</scope>
    <source>
        <strain evidence="5 6">2789STDY5834942</strain>
    </source>
</reference>
<dbReference type="InterPro" id="IPR020019">
    <property type="entry name" value="AcTrfase_PglD-like"/>
</dbReference>
<gene>
    <name evidence="5" type="ORF">ERS852554_00815</name>
</gene>
<dbReference type="EMBL" id="CZBF01000001">
    <property type="protein sequence ID" value="CUP46088.1"/>
    <property type="molecule type" value="Genomic_DNA"/>
</dbReference>
<evidence type="ECO:0000313" key="5">
    <source>
        <dbReference type="EMBL" id="CUP46088.1"/>
    </source>
</evidence>
<dbReference type="Gene3D" id="2.160.10.10">
    <property type="entry name" value="Hexapeptide repeat proteins"/>
    <property type="match status" value="1"/>
</dbReference>
<organism evidence="5 6">
    <name type="scientific">Bacteroides uniformis</name>
    <dbReference type="NCBI Taxonomy" id="820"/>
    <lineage>
        <taxon>Bacteria</taxon>
        <taxon>Pseudomonadati</taxon>
        <taxon>Bacteroidota</taxon>
        <taxon>Bacteroidia</taxon>
        <taxon>Bacteroidales</taxon>
        <taxon>Bacteroidaceae</taxon>
        <taxon>Bacteroides</taxon>
    </lineage>
</organism>
<feature type="site" description="Increases basicity of active site His" evidence="2">
    <location>
        <position position="154"/>
    </location>
</feature>
<dbReference type="Gene3D" id="3.40.50.20">
    <property type="match status" value="1"/>
</dbReference>
<dbReference type="Pfam" id="PF17836">
    <property type="entry name" value="PglD_N"/>
    <property type="match status" value="1"/>
</dbReference>